<dbReference type="EnsemblPlants" id="AVESA.00010b.r2.6CG1103650.1">
    <property type="protein sequence ID" value="AVESA.00010b.r2.6CG1103650.1.CDS.1"/>
    <property type="gene ID" value="AVESA.00010b.r2.6CG1103650"/>
</dbReference>
<accession>A0ACD5Z062</accession>
<keyword evidence="2" id="KW-1185">Reference proteome</keyword>
<dbReference type="Proteomes" id="UP001732700">
    <property type="component" value="Chromosome 6C"/>
</dbReference>
<organism evidence="1 2">
    <name type="scientific">Avena sativa</name>
    <name type="common">Oat</name>
    <dbReference type="NCBI Taxonomy" id="4498"/>
    <lineage>
        <taxon>Eukaryota</taxon>
        <taxon>Viridiplantae</taxon>
        <taxon>Streptophyta</taxon>
        <taxon>Embryophyta</taxon>
        <taxon>Tracheophyta</taxon>
        <taxon>Spermatophyta</taxon>
        <taxon>Magnoliopsida</taxon>
        <taxon>Liliopsida</taxon>
        <taxon>Poales</taxon>
        <taxon>Poaceae</taxon>
        <taxon>BOP clade</taxon>
        <taxon>Pooideae</taxon>
        <taxon>Poodae</taxon>
        <taxon>Poeae</taxon>
        <taxon>Poeae Chloroplast Group 1 (Aveneae type)</taxon>
        <taxon>Aveninae</taxon>
        <taxon>Avena</taxon>
    </lineage>
</organism>
<evidence type="ECO:0000313" key="2">
    <source>
        <dbReference type="Proteomes" id="UP001732700"/>
    </source>
</evidence>
<protein>
    <submittedName>
        <fullName evidence="1">Uncharacterized protein</fullName>
    </submittedName>
</protein>
<name>A0ACD5Z062_AVESA</name>
<evidence type="ECO:0000313" key="1">
    <source>
        <dbReference type="EnsemblPlants" id="AVESA.00010b.r2.6CG1103650.1.CDS.1"/>
    </source>
</evidence>
<reference evidence="1" key="2">
    <citation type="submission" date="2025-09" db="UniProtKB">
        <authorList>
            <consortium name="EnsemblPlants"/>
        </authorList>
    </citation>
    <scope>IDENTIFICATION</scope>
</reference>
<reference evidence="1" key="1">
    <citation type="submission" date="2021-05" db="EMBL/GenBank/DDBJ databases">
        <authorList>
            <person name="Scholz U."/>
            <person name="Mascher M."/>
            <person name="Fiebig A."/>
        </authorList>
    </citation>
    <scope>NUCLEOTIDE SEQUENCE [LARGE SCALE GENOMIC DNA]</scope>
</reference>
<sequence length="586" mass="65054">MPHHRRRSRLRRALAIAGTASLLLFAGGRAVGPLYSRFGLAADSWPLQQERLFSPPPEMLLGPPSELLPSPRPQSSPKANIPFPRRLLPPPQFEEDRDQSPPQLEEDHDQSPSQQEEDAVLLPDREVLVLASDARGAGNALCTFQGGALSPARALGRLPGPGRHAYLCLLPDSEEPLQPRLVLSSSSAAAPATDSSKLLNWNESLVFDSSILHGGDVLLFAKGPISRKGIIRTAVANVQCIYRDTSDGTESSFPAITAAQQIIRCHPPPTPLSSGKSEFSVTISLNGQEPIPTLATYNPHQFSLSMTHKRNLICACTMVRNIAKFLPEWVLYHSAVGVEQFFLYDNGSEDDLAEEVAHLKSSGIEISTVAWPWTKTQEAGLSHCAAMHQRSCQWMAFIDVDEFIFSPKWNLSEKPSRSMLEALVSVDPHIGQIYLPCHDFGPSGQTTHPPEGVLQGYTCRLDKALRHKSMVHLDAVDDSLVNVVHHFTLKSGFSYMWKLVPFVNHYKYQAWTEFKSKFKRRVSTYVADWLDPVNLDSKDRAPGLGVDPVEPAGWADRFCEVRDNTMQEVSRRWFGTGFRGRGPNWS</sequence>
<proteinExistence type="predicted"/>